<keyword evidence="2" id="KW-1185">Reference proteome</keyword>
<sequence>MDVRYSTNPGEARGYDTAELRRHYLVEDVFVTGEVRLTYSHEDRVVRPYGRCCLPYNYLEYPTRFAGQRHFAGLGANNRRSDVDCPHAALGQPLHFGGVDGQ</sequence>
<organism evidence="1 2">
    <name type="scientific">Kibdelosporangium lantanae</name>
    <dbReference type="NCBI Taxonomy" id="1497396"/>
    <lineage>
        <taxon>Bacteria</taxon>
        <taxon>Bacillati</taxon>
        <taxon>Actinomycetota</taxon>
        <taxon>Actinomycetes</taxon>
        <taxon>Pseudonocardiales</taxon>
        <taxon>Pseudonocardiaceae</taxon>
        <taxon>Kibdelosporangium</taxon>
    </lineage>
</organism>
<accession>A0ABW3MHF8</accession>
<reference evidence="2" key="1">
    <citation type="journal article" date="2019" name="Int. J. Syst. Evol. Microbiol.">
        <title>The Global Catalogue of Microorganisms (GCM) 10K type strain sequencing project: providing services to taxonomists for standard genome sequencing and annotation.</title>
        <authorList>
            <consortium name="The Broad Institute Genomics Platform"/>
            <consortium name="The Broad Institute Genome Sequencing Center for Infectious Disease"/>
            <person name="Wu L."/>
            <person name="Ma J."/>
        </authorList>
    </citation>
    <scope>NUCLEOTIDE SEQUENCE [LARGE SCALE GENOMIC DNA]</scope>
    <source>
        <strain evidence="2">JCM 31486</strain>
    </source>
</reference>
<gene>
    <name evidence="1" type="ORF">ACFQ1S_32915</name>
</gene>
<dbReference type="EMBL" id="JBHTIS010002535">
    <property type="protein sequence ID" value="MFD1049995.1"/>
    <property type="molecule type" value="Genomic_DNA"/>
</dbReference>
<proteinExistence type="predicted"/>
<dbReference type="SUPFAM" id="SSF51182">
    <property type="entry name" value="RmlC-like cupins"/>
    <property type="match status" value="1"/>
</dbReference>
<comment type="caution">
    <text evidence="1">The sequence shown here is derived from an EMBL/GenBank/DDBJ whole genome shotgun (WGS) entry which is preliminary data.</text>
</comment>
<evidence type="ECO:0000313" key="2">
    <source>
        <dbReference type="Proteomes" id="UP001597045"/>
    </source>
</evidence>
<dbReference type="Gene3D" id="2.60.120.10">
    <property type="entry name" value="Jelly Rolls"/>
    <property type="match status" value="1"/>
</dbReference>
<dbReference type="InterPro" id="IPR014710">
    <property type="entry name" value="RmlC-like_jellyroll"/>
</dbReference>
<feature type="non-terminal residue" evidence="1">
    <location>
        <position position="102"/>
    </location>
</feature>
<evidence type="ECO:0000313" key="1">
    <source>
        <dbReference type="EMBL" id="MFD1049995.1"/>
    </source>
</evidence>
<evidence type="ECO:0008006" key="3">
    <source>
        <dbReference type="Google" id="ProtNLM"/>
    </source>
</evidence>
<dbReference type="InterPro" id="IPR011051">
    <property type="entry name" value="RmlC_Cupin_sf"/>
</dbReference>
<dbReference type="Proteomes" id="UP001597045">
    <property type="component" value="Unassembled WGS sequence"/>
</dbReference>
<name>A0ABW3MHF8_9PSEU</name>
<protein>
    <recommendedName>
        <fullName evidence="3">5-dehydro-4-deoxy-D-glucuronate isomerase</fullName>
    </recommendedName>
</protein>